<keyword evidence="3" id="KW-1185">Reference proteome</keyword>
<comment type="caution">
    <text evidence="2">The sequence shown here is derived from an EMBL/GenBank/DDBJ whole genome shotgun (WGS) entry which is preliminary data.</text>
</comment>
<gene>
    <name evidence="2" type="ORF">CKO25_03470</name>
</gene>
<dbReference type="Proteomes" id="UP001138802">
    <property type="component" value="Unassembled WGS sequence"/>
</dbReference>
<evidence type="ECO:0000313" key="3">
    <source>
        <dbReference type="Proteomes" id="UP001138802"/>
    </source>
</evidence>
<sequence>MRAIERRQRHPRPAQPTRLIPTDPASAVAASSLVQHAVYSAELFDPGGELPILHRGRLYRLRLGPEGELELVGPAAMATGQRHLVSNRGRRSD</sequence>
<accession>A0A9X0WFV8</accession>
<dbReference type="Pfam" id="PF10636">
    <property type="entry name" value="hemP"/>
    <property type="match status" value="1"/>
</dbReference>
<feature type="region of interest" description="Disordered" evidence="1">
    <location>
        <begin position="1"/>
        <end position="21"/>
    </location>
</feature>
<evidence type="ECO:0000313" key="2">
    <source>
        <dbReference type="EMBL" id="MBK1643735.1"/>
    </source>
</evidence>
<dbReference type="Gene3D" id="2.10.70.10">
    <property type="entry name" value="Complement Module, domain 1"/>
    <property type="match status" value="1"/>
</dbReference>
<organism evidence="2 3">
    <name type="scientific">Thiocapsa imhoffii</name>
    <dbReference type="NCBI Taxonomy" id="382777"/>
    <lineage>
        <taxon>Bacteria</taxon>
        <taxon>Pseudomonadati</taxon>
        <taxon>Pseudomonadota</taxon>
        <taxon>Gammaproteobacteria</taxon>
        <taxon>Chromatiales</taxon>
        <taxon>Chromatiaceae</taxon>
        <taxon>Thiocapsa</taxon>
    </lineage>
</organism>
<dbReference type="EMBL" id="NRSD01000002">
    <property type="protein sequence ID" value="MBK1643735.1"/>
    <property type="molecule type" value="Genomic_DNA"/>
</dbReference>
<proteinExistence type="predicted"/>
<reference evidence="2 3" key="1">
    <citation type="journal article" date="2020" name="Microorganisms">
        <title>Osmotic Adaptation and Compatible Solute Biosynthesis of Phototrophic Bacteria as Revealed from Genome Analyses.</title>
        <authorList>
            <person name="Imhoff J.F."/>
            <person name="Rahn T."/>
            <person name="Kunzel S."/>
            <person name="Keller A."/>
            <person name="Neulinger S.C."/>
        </authorList>
    </citation>
    <scope>NUCLEOTIDE SEQUENCE [LARGE SCALE GENOMIC DNA]</scope>
    <source>
        <strain evidence="2 3">DSM 21303</strain>
    </source>
</reference>
<dbReference type="AlphaFoldDB" id="A0A9X0WFV8"/>
<evidence type="ECO:0000256" key="1">
    <source>
        <dbReference type="SAM" id="MobiDB-lite"/>
    </source>
</evidence>
<protein>
    <submittedName>
        <fullName evidence="2">Uncharacterized protein</fullName>
    </submittedName>
</protein>
<dbReference type="InterPro" id="IPR019600">
    <property type="entry name" value="Hemin_uptake_protein_HemP"/>
</dbReference>
<name>A0A9X0WFV8_9GAMM</name>
<dbReference type="RefSeq" id="WP_242467395.1">
    <property type="nucleotide sequence ID" value="NZ_NRSD01000002.1"/>
</dbReference>